<feature type="chain" id="PRO_5013224379" evidence="3">
    <location>
        <begin position="23"/>
        <end position="383"/>
    </location>
</feature>
<dbReference type="Gene3D" id="1.10.287.470">
    <property type="entry name" value="Helix hairpin bin"/>
    <property type="match status" value="1"/>
</dbReference>
<comment type="similarity">
    <text evidence="1">Belongs to the membrane fusion protein (MFP) (TC 8.A.1) family.</text>
</comment>
<organism evidence="7 8">
    <name type="scientific">Belliella pelovolcani</name>
    <dbReference type="NCBI Taxonomy" id="529505"/>
    <lineage>
        <taxon>Bacteria</taxon>
        <taxon>Pseudomonadati</taxon>
        <taxon>Bacteroidota</taxon>
        <taxon>Cytophagia</taxon>
        <taxon>Cytophagales</taxon>
        <taxon>Cyclobacteriaceae</taxon>
        <taxon>Belliella</taxon>
    </lineage>
</organism>
<evidence type="ECO:0000259" key="5">
    <source>
        <dbReference type="Pfam" id="PF25917"/>
    </source>
</evidence>
<feature type="signal peptide" evidence="3">
    <location>
        <begin position="1"/>
        <end position="22"/>
    </location>
</feature>
<dbReference type="RefSeq" id="WP_076502741.1">
    <property type="nucleotide sequence ID" value="NZ_FTOP01000017.1"/>
</dbReference>
<dbReference type="InterPro" id="IPR006143">
    <property type="entry name" value="RND_pump_MFP"/>
</dbReference>
<dbReference type="PROSITE" id="PS51257">
    <property type="entry name" value="PROKAR_LIPOPROTEIN"/>
    <property type="match status" value="1"/>
</dbReference>
<name>A0A1N7PKA4_9BACT</name>
<dbReference type="PANTHER" id="PTHR30158:SF23">
    <property type="entry name" value="MULTIDRUG RESISTANCE PROTEIN MEXA"/>
    <property type="match status" value="1"/>
</dbReference>
<proteinExistence type="inferred from homology"/>
<evidence type="ECO:0000256" key="2">
    <source>
        <dbReference type="SAM" id="Coils"/>
    </source>
</evidence>
<dbReference type="GO" id="GO:0005886">
    <property type="term" value="C:plasma membrane"/>
    <property type="evidence" value="ECO:0007669"/>
    <property type="project" value="TreeGrafter"/>
</dbReference>
<reference evidence="8" key="1">
    <citation type="submission" date="2017-01" db="EMBL/GenBank/DDBJ databases">
        <authorList>
            <person name="Varghese N."/>
            <person name="Submissions S."/>
        </authorList>
    </citation>
    <scope>NUCLEOTIDE SEQUENCE [LARGE SCALE GENOMIC DNA]</scope>
    <source>
        <strain evidence="8">DSM 46698</strain>
    </source>
</reference>
<feature type="domain" description="Multidrug resistance protein MdtA-like beta-barrel" evidence="6">
    <location>
        <begin position="230"/>
        <end position="292"/>
    </location>
</feature>
<keyword evidence="2" id="KW-0175">Coiled coil</keyword>
<evidence type="ECO:0000256" key="3">
    <source>
        <dbReference type="SAM" id="SignalP"/>
    </source>
</evidence>
<dbReference type="Pfam" id="PF25917">
    <property type="entry name" value="BSH_RND"/>
    <property type="match status" value="1"/>
</dbReference>
<gene>
    <name evidence="7" type="ORF">SAMN05421761_11720</name>
</gene>
<dbReference type="Pfam" id="PF25944">
    <property type="entry name" value="Beta-barrel_RND"/>
    <property type="match status" value="1"/>
</dbReference>
<dbReference type="AlphaFoldDB" id="A0A1N7PKA4"/>
<dbReference type="PANTHER" id="PTHR30158">
    <property type="entry name" value="ACRA/E-RELATED COMPONENT OF DRUG EFFLUX TRANSPORTER"/>
    <property type="match status" value="1"/>
</dbReference>
<keyword evidence="8" id="KW-1185">Reference proteome</keyword>
<dbReference type="Gene3D" id="2.40.50.100">
    <property type="match status" value="1"/>
</dbReference>
<dbReference type="Pfam" id="PF25876">
    <property type="entry name" value="HH_MFP_RND"/>
    <property type="match status" value="1"/>
</dbReference>
<protein>
    <submittedName>
        <fullName evidence="7">Membrane fusion protein, multidrug efflux system</fullName>
    </submittedName>
</protein>
<dbReference type="InterPro" id="IPR058624">
    <property type="entry name" value="MdtA-like_HH"/>
</dbReference>
<evidence type="ECO:0000259" key="6">
    <source>
        <dbReference type="Pfam" id="PF25944"/>
    </source>
</evidence>
<evidence type="ECO:0000256" key="1">
    <source>
        <dbReference type="ARBA" id="ARBA00009477"/>
    </source>
</evidence>
<feature type="domain" description="Multidrug resistance protein MdtA-like alpha-helical hairpin" evidence="4">
    <location>
        <begin position="102"/>
        <end position="170"/>
    </location>
</feature>
<dbReference type="Gene3D" id="2.40.420.20">
    <property type="match status" value="1"/>
</dbReference>
<dbReference type="NCBIfam" id="TIGR01730">
    <property type="entry name" value="RND_mfp"/>
    <property type="match status" value="1"/>
</dbReference>
<dbReference type="OrthoDB" id="9801814at2"/>
<feature type="domain" description="Multidrug resistance protein MdtA-like barrel-sandwich hybrid" evidence="5">
    <location>
        <begin position="62"/>
        <end position="201"/>
    </location>
</feature>
<evidence type="ECO:0000259" key="4">
    <source>
        <dbReference type="Pfam" id="PF25876"/>
    </source>
</evidence>
<feature type="coiled-coil region" evidence="2">
    <location>
        <begin position="94"/>
        <end position="121"/>
    </location>
</feature>
<dbReference type="GO" id="GO:0022857">
    <property type="term" value="F:transmembrane transporter activity"/>
    <property type="evidence" value="ECO:0007669"/>
    <property type="project" value="InterPro"/>
</dbReference>
<evidence type="ECO:0000313" key="7">
    <source>
        <dbReference type="EMBL" id="SIT11008.1"/>
    </source>
</evidence>
<dbReference type="InterPro" id="IPR058625">
    <property type="entry name" value="MdtA-like_BSH"/>
</dbReference>
<dbReference type="GO" id="GO:0046677">
    <property type="term" value="P:response to antibiotic"/>
    <property type="evidence" value="ECO:0007669"/>
    <property type="project" value="TreeGrafter"/>
</dbReference>
<sequence>MYRLSKISFVLLLSIGFVSCQSGNGKSQDKIILADIPVLELQPKSIEVPKTYVCDLQAVQFVEVRAKVEGFVAKIYVDEGQFVKKGQSLFQLTSNEFNEMVNSANAKLMQARAEAKSTALEVERLKILVDKKIISSSELELARAKNSVSQSAILEAESLLKNAQTGLSYTTIKAPFDGIVDRIPYKTGSLVTAGDLLTNITDISEVFAYYKVTENEYLKYMRDRLEEVSESDENGDEVVSLILSDGQTYPYVGKLETMEADFEKGTGSIAFRVRFPNPDQLIKHGASGKVQMDNMLDDIFLIPQKSTFEIQDYSYVYILDKNNIVRVRSFVPLQRYGVYYISDSFEPGDRIIFEGIQQLKDGMEIVPMAVSEKEAYDTLVNAF</sequence>
<evidence type="ECO:0000313" key="8">
    <source>
        <dbReference type="Proteomes" id="UP000186026"/>
    </source>
</evidence>
<dbReference type="SUPFAM" id="SSF111369">
    <property type="entry name" value="HlyD-like secretion proteins"/>
    <property type="match status" value="1"/>
</dbReference>
<dbReference type="Gene3D" id="2.40.30.170">
    <property type="match status" value="1"/>
</dbReference>
<dbReference type="EMBL" id="FTOP01000017">
    <property type="protein sequence ID" value="SIT11008.1"/>
    <property type="molecule type" value="Genomic_DNA"/>
</dbReference>
<dbReference type="STRING" id="529505.SAMN05421761_11720"/>
<dbReference type="GO" id="GO:0030313">
    <property type="term" value="C:cell envelope"/>
    <property type="evidence" value="ECO:0007669"/>
    <property type="project" value="UniProtKB-SubCell"/>
</dbReference>
<keyword evidence="3" id="KW-0732">Signal</keyword>
<dbReference type="InterPro" id="IPR058626">
    <property type="entry name" value="MdtA-like_b-barrel"/>
</dbReference>
<accession>A0A1N7PKA4</accession>
<dbReference type="Proteomes" id="UP000186026">
    <property type="component" value="Unassembled WGS sequence"/>
</dbReference>